<accession>A0A7G7W324</accession>
<gene>
    <name evidence="1" type="ORF">H4317_11250</name>
</gene>
<protein>
    <submittedName>
        <fullName evidence="1">Uncharacterized protein</fullName>
    </submittedName>
</protein>
<proteinExistence type="predicted"/>
<dbReference type="EMBL" id="CP060202">
    <property type="protein sequence ID" value="QNH60767.1"/>
    <property type="molecule type" value="Genomic_DNA"/>
</dbReference>
<name>A0A7G7W324_9BACT</name>
<reference evidence="1 2" key="1">
    <citation type="submission" date="2020-08" db="EMBL/GenBank/DDBJ databases">
        <title>Hymenobacter sp. S2-20-2 genome sequencing.</title>
        <authorList>
            <person name="Jin L."/>
        </authorList>
    </citation>
    <scope>NUCLEOTIDE SEQUENCE [LARGE SCALE GENOMIC DNA]</scope>
    <source>
        <strain evidence="1 2">S2-20-2</strain>
    </source>
</reference>
<sequence length="175" mass="20049">MSTHLIKKGHHQDNRPFSSWPHIGRKSIAFWVTFGQDCAYSLPDYYAANVNKLFGLSFGFFGVHRNSARFGWYWDPEQQCMRLIAYCYTDGVKDWNLRKEFPVVGRAQLGQRVLCRLVVEADAYHFSVSDASGQLVSELRLARPKHLPGFGLTHSLYFGGELPAPHDMHIEMQKA</sequence>
<dbReference type="Proteomes" id="UP000515489">
    <property type="component" value="Chromosome"/>
</dbReference>
<dbReference type="KEGG" id="hsk:H4317_11250"/>
<organism evidence="1 2">
    <name type="scientific">Hymenobacter sediminicola</name>
    <dbReference type="NCBI Taxonomy" id="2761579"/>
    <lineage>
        <taxon>Bacteria</taxon>
        <taxon>Pseudomonadati</taxon>
        <taxon>Bacteroidota</taxon>
        <taxon>Cytophagia</taxon>
        <taxon>Cytophagales</taxon>
        <taxon>Hymenobacteraceae</taxon>
        <taxon>Hymenobacter</taxon>
    </lineage>
</organism>
<evidence type="ECO:0000313" key="1">
    <source>
        <dbReference type="EMBL" id="QNH60767.1"/>
    </source>
</evidence>
<dbReference type="RefSeq" id="WP_185886698.1">
    <property type="nucleotide sequence ID" value="NZ_CP060202.1"/>
</dbReference>
<evidence type="ECO:0000313" key="2">
    <source>
        <dbReference type="Proteomes" id="UP000515489"/>
    </source>
</evidence>
<dbReference type="AlphaFoldDB" id="A0A7G7W324"/>
<keyword evidence="2" id="KW-1185">Reference proteome</keyword>